<dbReference type="PANTHER" id="PTHR47234">
    <property type="match status" value="1"/>
</dbReference>
<evidence type="ECO:0000313" key="3">
    <source>
        <dbReference type="Proteomes" id="UP001210865"/>
    </source>
</evidence>
<dbReference type="PANTHER" id="PTHR47234:SF1">
    <property type="entry name" value="TONB-DEPENDENT RECEPTOR"/>
    <property type="match status" value="1"/>
</dbReference>
<dbReference type="InterPro" id="IPR037066">
    <property type="entry name" value="Plug_dom_sf"/>
</dbReference>
<proteinExistence type="predicted"/>
<evidence type="ECO:0000259" key="1">
    <source>
        <dbReference type="Pfam" id="PF07715"/>
    </source>
</evidence>
<feature type="domain" description="TonB-dependent receptor plug" evidence="1">
    <location>
        <begin position="10"/>
        <end position="127"/>
    </location>
</feature>
<dbReference type="Gene3D" id="2.170.130.10">
    <property type="entry name" value="TonB-dependent receptor, plug domain"/>
    <property type="match status" value="1"/>
</dbReference>
<dbReference type="SUPFAM" id="SSF56935">
    <property type="entry name" value="Porins"/>
    <property type="match status" value="1"/>
</dbReference>
<accession>A0ABY7NJ35</accession>
<dbReference type="Proteomes" id="UP001210865">
    <property type="component" value="Chromosome"/>
</dbReference>
<dbReference type="Pfam" id="PF07715">
    <property type="entry name" value="Plug"/>
    <property type="match status" value="1"/>
</dbReference>
<protein>
    <submittedName>
        <fullName evidence="2">TonB-dependent receptor plug domain-containing protein</fullName>
    </submittedName>
</protein>
<organism evidence="2 3">
    <name type="scientific">Sphingomonas abietis</name>
    <dbReference type="NCBI Taxonomy" id="3012344"/>
    <lineage>
        <taxon>Bacteria</taxon>
        <taxon>Pseudomonadati</taxon>
        <taxon>Pseudomonadota</taxon>
        <taxon>Alphaproteobacteria</taxon>
        <taxon>Sphingomonadales</taxon>
        <taxon>Sphingomonadaceae</taxon>
        <taxon>Sphingomonas</taxon>
    </lineage>
</organism>
<name>A0ABY7NJ35_9SPHN</name>
<dbReference type="InterPro" id="IPR012910">
    <property type="entry name" value="Plug_dom"/>
</dbReference>
<keyword evidence="2" id="KW-0675">Receptor</keyword>
<dbReference type="EMBL" id="CP115174">
    <property type="protein sequence ID" value="WBO21536.1"/>
    <property type="molecule type" value="Genomic_DNA"/>
</dbReference>
<keyword evidence="3" id="KW-1185">Reference proteome</keyword>
<reference evidence="2 3" key="1">
    <citation type="submission" date="2022-12" db="EMBL/GenBank/DDBJ databases">
        <title>Sphingomonas abieness sp. nov., an endophytic bacterium isolated from Abies koreana.</title>
        <authorList>
            <person name="Jiang L."/>
            <person name="Lee J."/>
        </authorList>
    </citation>
    <scope>NUCLEOTIDE SEQUENCE [LARGE SCALE GENOMIC DNA]</scope>
    <source>
        <strain evidence="3">PAMB 00755</strain>
    </source>
</reference>
<evidence type="ECO:0000313" key="2">
    <source>
        <dbReference type="EMBL" id="WBO21536.1"/>
    </source>
</evidence>
<sequence length="484" mass="49796">MSIRGGGSGASPVTTMTRADVDRSGYATAAEALAAMPSNFAGMATEQSALSGADTSGANAVLATGVDLRALGTDATLVLVNGRRIAGSGLNGDIGDISSMPNVALDRVEVLTDGASALYGSDAVGGVVNILLKQRYDGAETRLRFGSVTSGGARETQLGQTLGTNWTGGGILAAYEYYHRGALASADRAFARSADSTPFGGTDHRYYLSAPGNILAFDPVTGAYEPAYAIRPGPSGIATTVGDFVAGATNLENFREGTDLTATQTRHSGYARLYQGVGDSVHLALDARYSRRHYAVAGVASSTVGEITAANPYFVSPDGAPYDLFAYSFYPELGPTRDTGTAEAMTYGASADVDLGAHWQIRSYAGFAQERDTSRADHLVDSASLSEALGTTPDDPLTPFSTAADGYFNPYGAGGANSRAILDFVGNGFTLTHTRVATVTMSIAGSAMRSSPLAYPFVPKALAASSAVSRLLVAIAASDRPASA</sequence>
<gene>
    <name evidence="2" type="ORF">PBT88_15305</name>
</gene>